<evidence type="ECO:0000313" key="7">
    <source>
        <dbReference type="EMBL" id="KAJ4405651.1"/>
    </source>
</evidence>
<feature type="coiled-coil region" evidence="4">
    <location>
        <begin position="307"/>
        <end position="334"/>
    </location>
</feature>
<dbReference type="GO" id="GO:0000724">
    <property type="term" value="P:double-strand break repair via homologous recombination"/>
    <property type="evidence" value="ECO:0007669"/>
    <property type="project" value="TreeGrafter"/>
</dbReference>
<comment type="similarity">
    <text evidence="1">Belongs to the SMC family. SMC5 subfamily.</text>
</comment>
<protein>
    <recommendedName>
        <fullName evidence="2">Structural maintenance of chromosomes protein 5</fullName>
    </recommendedName>
</protein>
<feature type="region of interest" description="Disordered" evidence="5">
    <location>
        <begin position="466"/>
        <end position="486"/>
    </location>
</feature>
<sequence>MPGIVRKGLKRRSPDAPEDSSDSVSPTPISINGNKRARHTHDASDSPAPTNGSRDRPNGSAHTAQDDDVFQPGSIVRVKLTNFVTYTAAEFHLGPSLNMIIGPNGTGKSTLVCAICLGLGWSSEHLGRAKDVGEFVKNGADQATIEIELAKSDSMRSNPVIQRVIRKADNKSAWFVDGKGSTQKAVMRICKEFSIQIDNLCQFLPQDRVVEFAKMKDTERLAATLGAAAPPQMSEWHEQLKKFREQEKALEGERHTDAELLKKLETLQNSTRSDLERWNQHQELATKAAALEKTRPVIELDIRKQQFVRMREDAERANQALAELRAEVEPIREAGENAQSYHDEIKEIVKRRKQLMDMIKMQAGKKAQAIATENKKVQDFKDAITGEMRSKQGRQKDIARLTQKISDLERRHQEQPVEYDEASFRQRKEELRQEMSTAERQITDFRGTMKEIEVKIGEFKAQGNEIKRQRERLDTQSGKQTSLLQKHSPHTAQAWDWFLKHESQLPLKGKVYGPPILTCSISDPKYVDAIESQMRLGDVVAITFTDKDDQQLLLRKFTHKDELGLHGVHLRTSPKPLSAFQPPVPNAQLAQYGFEGYLRDYVTGPEPVIAMLCDNVRLNRIAYTSKSITEQQHEHAAVSPIQSWVSARETFKITTRREYGVSSTSVNHLKKGQYFIDQPVNSDEKMQLDEQLRDLSREAKEMASNHTEAKTEVQRLTQEVEELKAQRTSLLGEEAQIKKARAEWAGLPRQIEQNKTELQEYTNLNAQTSDRIREIKAQSRQCYLKTAGLTLDYAKYVTEFRRHHESVVEAEIRLIEAASEVRAFEKENKQILERLRSREAEVQRIEQDKRVLREAIKKEHHACQRLLDACTEEERAIVNEFKHLETVALLEDEIQSVKARLEMISGGDGSVVKTYENREIQIAKTKESLAMHVLELEEAQVQIAEIKGPFVQQLDALIAKISDAFAHNFAQIGCAGEVSVYKDEDDFNAWSIQISVRFREGESMSILNANRQSGGERAVSTIFYLMALQDLAQAPFRVVDEINQGMDPRNERMVHERMVDIACQEHTSQYFLITPKLLTGLKFHPKMKVHVINSGEHVPKSTTSKDEWNLKDMAKIALAVRGHISAAA</sequence>
<dbReference type="GO" id="GO:0005634">
    <property type="term" value="C:nucleus"/>
    <property type="evidence" value="ECO:0007669"/>
    <property type="project" value="TreeGrafter"/>
</dbReference>
<name>A0A9W9D8N0_9PLEO</name>
<feature type="domain" description="RecF/RecN/SMC N-terminal" evidence="6">
    <location>
        <begin position="75"/>
        <end position="1074"/>
    </location>
</feature>
<dbReference type="SUPFAM" id="SSF52540">
    <property type="entry name" value="P-loop containing nucleoside triphosphate hydrolases"/>
    <property type="match status" value="1"/>
</dbReference>
<comment type="caution">
    <text evidence="7">The sequence shown here is derived from an EMBL/GenBank/DDBJ whole genome shotgun (WGS) entry which is preliminary data.</text>
</comment>
<evidence type="ECO:0000259" key="6">
    <source>
        <dbReference type="Pfam" id="PF02463"/>
    </source>
</evidence>
<dbReference type="OrthoDB" id="10254973at2759"/>
<dbReference type="AlphaFoldDB" id="A0A9W9D8N0"/>
<feature type="coiled-coil region" evidence="4">
    <location>
        <begin position="685"/>
        <end position="778"/>
    </location>
</feature>
<dbReference type="InterPro" id="IPR003395">
    <property type="entry name" value="RecF/RecN/SMC_N"/>
</dbReference>
<feature type="region of interest" description="Disordered" evidence="5">
    <location>
        <begin position="1"/>
        <end position="68"/>
    </location>
</feature>
<evidence type="ECO:0000256" key="2">
    <source>
        <dbReference type="ARBA" id="ARBA00018687"/>
    </source>
</evidence>
<feature type="compositionally biased region" description="Polar residues" evidence="5">
    <location>
        <begin position="22"/>
        <end position="33"/>
    </location>
</feature>
<gene>
    <name evidence="7" type="primary">SMC5</name>
    <name evidence="7" type="ORF">N0V91_005170</name>
</gene>
<dbReference type="Proteomes" id="UP001140510">
    <property type="component" value="Unassembled WGS sequence"/>
</dbReference>
<dbReference type="Pfam" id="PF02463">
    <property type="entry name" value="SMC_N"/>
    <property type="match status" value="1"/>
</dbReference>
<feature type="coiled-coil region" evidence="4">
    <location>
        <begin position="391"/>
        <end position="448"/>
    </location>
</feature>
<evidence type="ECO:0000256" key="3">
    <source>
        <dbReference type="ARBA" id="ARBA00023054"/>
    </source>
</evidence>
<evidence type="ECO:0000256" key="1">
    <source>
        <dbReference type="ARBA" id="ARBA00010171"/>
    </source>
</evidence>
<evidence type="ECO:0000256" key="4">
    <source>
        <dbReference type="SAM" id="Coils"/>
    </source>
</evidence>
<dbReference type="PANTHER" id="PTHR45916:SF1">
    <property type="entry name" value="STRUCTURAL MAINTENANCE OF CHROMOSOMES PROTEIN 5"/>
    <property type="match status" value="1"/>
</dbReference>
<dbReference type="InterPro" id="IPR027417">
    <property type="entry name" value="P-loop_NTPase"/>
</dbReference>
<proteinExistence type="inferred from homology"/>
<feature type="compositionally biased region" description="Polar residues" evidence="5">
    <location>
        <begin position="475"/>
        <end position="485"/>
    </location>
</feature>
<feature type="coiled-coil region" evidence="4">
    <location>
        <begin position="807"/>
        <end position="855"/>
    </location>
</feature>
<organism evidence="7 8">
    <name type="scientific">Didymella pomorum</name>
    <dbReference type="NCBI Taxonomy" id="749634"/>
    <lineage>
        <taxon>Eukaryota</taxon>
        <taxon>Fungi</taxon>
        <taxon>Dikarya</taxon>
        <taxon>Ascomycota</taxon>
        <taxon>Pezizomycotina</taxon>
        <taxon>Dothideomycetes</taxon>
        <taxon>Pleosporomycetidae</taxon>
        <taxon>Pleosporales</taxon>
        <taxon>Pleosporineae</taxon>
        <taxon>Didymellaceae</taxon>
        <taxon>Didymella</taxon>
    </lineage>
</organism>
<keyword evidence="8" id="KW-1185">Reference proteome</keyword>
<accession>A0A9W9D8N0</accession>
<dbReference type="PANTHER" id="PTHR45916">
    <property type="entry name" value="STRUCTURAL MAINTENANCE OF CHROMOSOMES PROTEIN 5"/>
    <property type="match status" value="1"/>
</dbReference>
<dbReference type="GO" id="GO:0030915">
    <property type="term" value="C:Smc5-Smc6 complex"/>
    <property type="evidence" value="ECO:0007669"/>
    <property type="project" value="TreeGrafter"/>
</dbReference>
<dbReference type="Gene3D" id="3.40.50.300">
    <property type="entry name" value="P-loop containing nucleotide triphosphate hydrolases"/>
    <property type="match status" value="2"/>
</dbReference>
<keyword evidence="3 4" id="KW-0175">Coiled coil</keyword>
<dbReference type="GO" id="GO:0003697">
    <property type="term" value="F:single-stranded DNA binding"/>
    <property type="evidence" value="ECO:0007669"/>
    <property type="project" value="TreeGrafter"/>
</dbReference>
<dbReference type="EMBL" id="JAPEVA010000033">
    <property type="protein sequence ID" value="KAJ4405651.1"/>
    <property type="molecule type" value="Genomic_DNA"/>
</dbReference>
<evidence type="ECO:0000256" key="5">
    <source>
        <dbReference type="SAM" id="MobiDB-lite"/>
    </source>
</evidence>
<evidence type="ECO:0000313" key="8">
    <source>
        <dbReference type="Proteomes" id="UP001140510"/>
    </source>
</evidence>
<reference evidence="7" key="1">
    <citation type="submission" date="2022-10" db="EMBL/GenBank/DDBJ databases">
        <title>Tapping the CABI collections for fungal endophytes: first genome assemblies for Collariella, Neodidymelliopsis, Ascochyta clinopodiicola, Didymella pomorum, Didymosphaeria variabile, Neocosmospora piperis and Neocucurbitaria cava.</title>
        <authorList>
            <person name="Hill R."/>
        </authorList>
    </citation>
    <scope>NUCLEOTIDE SEQUENCE</scope>
    <source>
        <strain evidence="7">IMI 355091</strain>
    </source>
</reference>